<dbReference type="InterPro" id="IPR006528">
    <property type="entry name" value="Phage_head_morphogenesis_dom"/>
</dbReference>
<feature type="domain" description="Phage head morphogenesis" evidence="1">
    <location>
        <begin position="146"/>
        <end position="259"/>
    </location>
</feature>
<keyword evidence="3" id="KW-1185">Reference proteome</keyword>
<dbReference type="Proteomes" id="UP001500604">
    <property type="component" value="Unassembled WGS sequence"/>
</dbReference>
<evidence type="ECO:0000259" key="1">
    <source>
        <dbReference type="Pfam" id="PF04233"/>
    </source>
</evidence>
<dbReference type="RefSeq" id="WP_345198568.1">
    <property type="nucleotide sequence ID" value="NZ_BAABFL010000468.1"/>
</dbReference>
<proteinExistence type="predicted"/>
<dbReference type="InterPro" id="IPR017029">
    <property type="entry name" value="Phage_head_put"/>
</dbReference>
<organism evidence="2 3">
    <name type="scientific">Kistimonas scapharcae</name>
    <dbReference type="NCBI Taxonomy" id="1036133"/>
    <lineage>
        <taxon>Bacteria</taxon>
        <taxon>Pseudomonadati</taxon>
        <taxon>Pseudomonadota</taxon>
        <taxon>Gammaproteobacteria</taxon>
        <taxon>Oceanospirillales</taxon>
        <taxon>Endozoicomonadaceae</taxon>
        <taxon>Kistimonas</taxon>
    </lineage>
</organism>
<evidence type="ECO:0000313" key="3">
    <source>
        <dbReference type="Proteomes" id="UP001500604"/>
    </source>
</evidence>
<sequence length="353" mass="39776">MPANPLDSSIRLQVLLEQLKASEIGEQNKLFQALQKELRAEISAAEDITTKTRLTALTQEITRLMSEMLGEYVTAFDSRLQELAPEVGAMETANLQTMAPKGVSFATVDAAALWSKTRNRALMVKGYTGELLLESFIKDWVKPEIQRINNVVTQSFLEGRTNQEMVRAVLGTRSMQYQDGMLVTCRRDAESIARTAIQHVASTTRQATWEANRDLIDRYQFNATLDSRTSPTCRSLDGQVFEFGKGPTPPLHIRCRSTTLPVLSEKYDWLTEGATRASKDGYADAKETYYSWLKRQPVSFQDDVLGEDRGTLFRKGGLSSDEFAKLQLDKNFRPLTLDQMREIAPKVFERAGV</sequence>
<dbReference type="Pfam" id="PF04233">
    <property type="entry name" value="Phage_Mu_F"/>
    <property type="match status" value="1"/>
</dbReference>
<comment type="caution">
    <text evidence="2">The sequence shown here is derived from an EMBL/GenBank/DDBJ whole genome shotgun (WGS) entry which is preliminary data.</text>
</comment>
<evidence type="ECO:0000313" key="2">
    <source>
        <dbReference type="EMBL" id="GAA4652073.1"/>
    </source>
</evidence>
<protein>
    <submittedName>
        <fullName evidence="2">Minor capsid protein</fullName>
    </submittedName>
</protein>
<name>A0ABP8V963_9GAMM</name>
<reference evidence="3" key="1">
    <citation type="journal article" date="2019" name="Int. J. Syst. Evol. Microbiol.">
        <title>The Global Catalogue of Microorganisms (GCM) 10K type strain sequencing project: providing services to taxonomists for standard genome sequencing and annotation.</title>
        <authorList>
            <consortium name="The Broad Institute Genomics Platform"/>
            <consortium name="The Broad Institute Genome Sequencing Center for Infectious Disease"/>
            <person name="Wu L."/>
            <person name="Ma J."/>
        </authorList>
    </citation>
    <scope>NUCLEOTIDE SEQUENCE [LARGE SCALE GENOMIC DNA]</scope>
    <source>
        <strain evidence="3">JCM 17805</strain>
    </source>
</reference>
<gene>
    <name evidence="2" type="ORF">GCM10023116_43570</name>
</gene>
<dbReference type="EMBL" id="BAABFL010000468">
    <property type="protein sequence ID" value="GAA4652073.1"/>
    <property type="molecule type" value="Genomic_DNA"/>
</dbReference>
<dbReference type="PIRSF" id="PIRSF034565">
    <property type="entry name" value="UCP034565"/>
    <property type="match status" value="1"/>
</dbReference>
<dbReference type="NCBIfam" id="TIGR01641">
    <property type="entry name" value="phageSPP1_gp7"/>
    <property type="match status" value="1"/>
</dbReference>
<accession>A0ABP8V963</accession>